<name>S3CC60_OPHP1</name>
<dbReference type="OrthoDB" id="14167at2759"/>
<evidence type="ECO:0000256" key="1">
    <source>
        <dbReference type="SAM" id="MobiDB-lite"/>
    </source>
</evidence>
<dbReference type="Gene3D" id="1.20.1270.60">
    <property type="entry name" value="Arfaptin homology (AH) domain/BAR domain"/>
    <property type="match status" value="1"/>
</dbReference>
<dbReference type="AlphaFoldDB" id="S3CC60"/>
<dbReference type="HOGENOM" id="CLU_034817_1_0_1"/>
<dbReference type="PROSITE" id="PS51021">
    <property type="entry name" value="BAR"/>
    <property type="match status" value="1"/>
</dbReference>
<feature type="compositionally biased region" description="Polar residues" evidence="1">
    <location>
        <begin position="243"/>
        <end position="273"/>
    </location>
</feature>
<feature type="region of interest" description="Disordered" evidence="1">
    <location>
        <begin position="229"/>
        <end position="453"/>
    </location>
</feature>
<dbReference type="CDD" id="cd07593">
    <property type="entry name" value="BAR_MUG137_fungi"/>
    <property type="match status" value="1"/>
</dbReference>
<dbReference type="SMART" id="SM00721">
    <property type="entry name" value="BAR"/>
    <property type="match status" value="1"/>
</dbReference>
<sequence>MNFTKKIDRAFQWAGEKMGAEAKTSMSDDFKNLETEMNLRHDGMERLQRSMTAYVKWVGRRGETFDDREKGLPVSYLGRTMINHGEDFEADSEFGNCLTSLGRANERLASAQERYVADATSTWLESLERSLAMMKEYQAARKKLENRRLAYDAIITKMQKTKRDDFRVEEELRATRAKYEESNEDVYRRMQDVKESETESIRDLTGFLDCELEYHERCAEELRRVKRSWPGAATAATASSGAVSNSYGGRSRSNTARSFNTIERTPSYGSTLNRIGHGKDFADEEPEPMPVRMPIRSNSRANSSTNLGSHSPPEKPMRPIPDRNNSLQPPVERSRYGGSGTSTPASSYSNSNSANPAAAAVASLRSGLRPVGRVQTNNSSHGNGHVYGDDADDTTSGGSGSPDYGERSASPATSYDSLSRSTSNVAARKPPPPPPNRSKKPPPPPAPRRETAH</sequence>
<feature type="domain" description="BAR" evidence="2">
    <location>
        <begin position="15"/>
        <end position="238"/>
    </location>
</feature>
<keyword evidence="4" id="KW-1185">Reference proteome</keyword>
<feature type="compositionally biased region" description="Pro residues" evidence="1">
    <location>
        <begin position="429"/>
        <end position="446"/>
    </location>
</feature>
<organism evidence="3 4">
    <name type="scientific">Ophiostoma piceae (strain UAMH 11346)</name>
    <name type="common">Sap stain fungus</name>
    <dbReference type="NCBI Taxonomy" id="1262450"/>
    <lineage>
        <taxon>Eukaryota</taxon>
        <taxon>Fungi</taxon>
        <taxon>Dikarya</taxon>
        <taxon>Ascomycota</taxon>
        <taxon>Pezizomycotina</taxon>
        <taxon>Sordariomycetes</taxon>
        <taxon>Sordariomycetidae</taxon>
        <taxon>Ophiostomatales</taxon>
        <taxon>Ophiostomataceae</taxon>
        <taxon>Ophiostoma</taxon>
    </lineage>
</organism>
<feature type="compositionally biased region" description="Polar residues" evidence="1">
    <location>
        <begin position="410"/>
        <end position="425"/>
    </location>
</feature>
<dbReference type="VEuPathDB" id="FungiDB:F503_05592"/>
<feature type="compositionally biased region" description="Low complexity" evidence="1">
    <location>
        <begin position="231"/>
        <end position="242"/>
    </location>
</feature>
<evidence type="ECO:0000313" key="3">
    <source>
        <dbReference type="EMBL" id="EPE10497.1"/>
    </source>
</evidence>
<dbReference type="OMA" id="KSMTSYV"/>
<feature type="compositionally biased region" description="Basic and acidic residues" evidence="1">
    <location>
        <begin position="312"/>
        <end position="321"/>
    </location>
</feature>
<dbReference type="eggNOG" id="KOG1118">
    <property type="taxonomic scope" value="Eukaryota"/>
</dbReference>
<dbReference type="EMBL" id="KE148146">
    <property type="protein sequence ID" value="EPE10497.1"/>
    <property type="molecule type" value="Genomic_DNA"/>
</dbReference>
<dbReference type="GO" id="GO:0005737">
    <property type="term" value="C:cytoplasm"/>
    <property type="evidence" value="ECO:0007669"/>
    <property type="project" value="InterPro"/>
</dbReference>
<dbReference type="Proteomes" id="UP000016923">
    <property type="component" value="Unassembled WGS sequence"/>
</dbReference>
<proteinExistence type="predicted"/>
<evidence type="ECO:0000259" key="2">
    <source>
        <dbReference type="PROSITE" id="PS51021"/>
    </source>
</evidence>
<gene>
    <name evidence="3" type="ORF">F503_05592</name>
</gene>
<feature type="compositionally biased region" description="Low complexity" evidence="1">
    <location>
        <begin position="341"/>
        <end position="363"/>
    </location>
</feature>
<protein>
    <submittedName>
        <fullName evidence="3">Bar domain-containing protein</fullName>
    </submittedName>
</protein>
<dbReference type="SUPFAM" id="SSF103657">
    <property type="entry name" value="BAR/IMD domain-like"/>
    <property type="match status" value="1"/>
</dbReference>
<reference evidence="3 4" key="1">
    <citation type="journal article" date="2013" name="BMC Genomics">
        <title>The genome and transcriptome of the pine saprophyte Ophiostoma piceae, and a comparison with the bark beetle-associated pine pathogen Grosmannia clavigera.</title>
        <authorList>
            <person name="Haridas S."/>
            <person name="Wang Y."/>
            <person name="Lim L."/>
            <person name="Massoumi Alamouti S."/>
            <person name="Jackman S."/>
            <person name="Docking R."/>
            <person name="Robertson G."/>
            <person name="Birol I."/>
            <person name="Bohlmann J."/>
            <person name="Breuil C."/>
        </authorList>
    </citation>
    <scope>NUCLEOTIDE SEQUENCE [LARGE SCALE GENOMIC DNA]</scope>
    <source>
        <strain evidence="3 4">UAMH 11346</strain>
    </source>
</reference>
<evidence type="ECO:0000313" key="4">
    <source>
        <dbReference type="Proteomes" id="UP000016923"/>
    </source>
</evidence>
<feature type="compositionally biased region" description="Polar residues" evidence="1">
    <location>
        <begin position="296"/>
        <end position="309"/>
    </location>
</feature>
<dbReference type="STRING" id="1262450.S3CC60"/>
<dbReference type="InterPro" id="IPR004148">
    <property type="entry name" value="BAR_dom"/>
</dbReference>
<accession>S3CC60</accession>
<dbReference type="Pfam" id="PF03114">
    <property type="entry name" value="BAR"/>
    <property type="match status" value="1"/>
</dbReference>
<dbReference type="InterPro" id="IPR027267">
    <property type="entry name" value="AH/BAR_dom_sf"/>
</dbReference>